<dbReference type="AlphaFoldDB" id="I4EDX7"/>
<dbReference type="OrthoDB" id="151598at2"/>
<reference evidence="3 4" key="1">
    <citation type="journal article" date="2012" name="ISME J.">
        <title>Nitrification expanded: discovery, physiology and genomics of a nitrite-oxidizing bacterium from the phylum Chloroflexi.</title>
        <authorList>
            <person name="Sorokin D.Y."/>
            <person name="Lucker S."/>
            <person name="Vejmelkova D."/>
            <person name="Kostrikina N.A."/>
            <person name="Kleerebezem R."/>
            <person name="Rijpstra W.I."/>
            <person name="Damste J.S."/>
            <person name="Le Paslier D."/>
            <person name="Muyzer G."/>
            <person name="Wagner M."/>
            <person name="van Loosdrecht M.C."/>
            <person name="Daims H."/>
        </authorList>
    </citation>
    <scope>NUCLEOTIDE SEQUENCE [LARGE SCALE GENOMIC DNA]</scope>
    <source>
        <strain evidence="4">none</strain>
    </source>
</reference>
<dbReference type="RefSeq" id="WP_008475422.1">
    <property type="nucleotide sequence ID" value="NZ_CAGS01000074.1"/>
</dbReference>
<keyword evidence="4" id="KW-1185">Reference proteome</keyword>
<dbReference type="InterPro" id="IPR050266">
    <property type="entry name" value="AB_hydrolase_sf"/>
</dbReference>
<dbReference type="PANTHER" id="PTHR43798">
    <property type="entry name" value="MONOACYLGLYCEROL LIPASE"/>
    <property type="match status" value="1"/>
</dbReference>
<dbReference type="PANTHER" id="PTHR43798:SF31">
    <property type="entry name" value="AB HYDROLASE SUPERFAMILY PROTEIN YCLE"/>
    <property type="match status" value="1"/>
</dbReference>
<accession>I4EDX7</accession>
<dbReference type="GO" id="GO:0016787">
    <property type="term" value="F:hydrolase activity"/>
    <property type="evidence" value="ECO:0007669"/>
    <property type="project" value="UniProtKB-KW"/>
</dbReference>
<dbReference type="InterPro" id="IPR029058">
    <property type="entry name" value="AB_hydrolase_fold"/>
</dbReference>
<dbReference type="Proteomes" id="UP000004221">
    <property type="component" value="Unassembled WGS sequence"/>
</dbReference>
<evidence type="ECO:0000313" key="3">
    <source>
        <dbReference type="EMBL" id="CCF82889.1"/>
    </source>
</evidence>
<dbReference type="Pfam" id="PF00561">
    <property type="entry name" value="Abhydrolase_1"/>
    <property type="match status" value="2"/>
</dbReference>
<keyword evidence="1 3" id="KW-0378">Hydrolase</keyword>
<name>I4EDX7_9BACT</name>
<feature type="domain" description="AB hydrolase-1" evidence="2">
    <location>
        <begin position="176"/>
        <end position="229"/>
    </location>
</feature>
<dbReference type="GO" id="GO:0016020">
    <property type="term" value="C:membrane"/>
    <property type="evidence" value="ECO:0007669"/>
    <property type="project" value="TreeGrafter"/>
</dbReference>
<feature type="domain" description="AB hydrolase-1" evidence="2">
    <location>
        <begin position="23"/>
        <end position="133"/>
    </location>
</feature>
<proteinExistence type="predicted"/>
<dbReference type="PRINTS" id="PR00111">
    <property type="entry name" value="ABHYDROLASE"/>
</dbReference>
<evidence type="ECO:0000313" key="4">
    <source>
        <dbReference type="Proteomes" id="UP000004221"/>
    </source>
</evidence>
<organism evidence="3 4">
    <name type="scientific">Nitrolancea hollandica Lb</name>
    <dbReference type="NCBI Taxonomy" id="1129897"/>
    <lineage>
        <taxon>Bacteria</taxon>
        <taxon>Pseudomonadati</taxon>
        <taxon>Thermomicrobiota</taxon>
        <taxon>Thermomicrobia</taxon>
        <taxon>Sphaerobacterales</taxon>
        <taxon>Sphaerobacterineae</taxon>
        <taxon>Sphaerobacteraceae</taxon>
        <taxon>Nitrolancea</taxon>
    </lineage>
</organism>
<dbReference type="InterPro" id="IPR000073">
    <property type="entry name" value="AB_hydrolase_1"/>
</dbReference>
<gene>
    <name evidence="3" type="ORF">NITHO_1650008</name>
</gene>
<evidence type="ECO:0000259" key="2">
    <source>
        <dbReference type="Pfam" id="PF00561"/>
    </source>
</evidence>
<dbReference type="Gene3D" id="3.40.50.1820">
    <property type="entry name" value="alpha/beta hydrolase"/>
    <property type="match status" value="1"/>
</dbReference>
<comment type="caution">
    <text evidence="3">The sequence shown here is derived from an EMBL/GenBank/DDBJ whole genome shotgun (WGS) entry which is preliminary data.</text>
</comment>
<protein>
    <submittedName>
        <fullName evidence="3">Putative 2-hydroxy-6-oxononadienedioate/2-hydroxy-6-oxononatrienedioate hydrolase</fullName>
    </submittedName>
</protein>
<dbReference type="SUPFAM" id="SSF53474">
    <property type="entry name" value="alpha/beta-Hydrolases"/>
    <property type="match status" value="1"/>
</dbReference>
<evidence type="ECO:0000256" key="1">
    <source>
        <dbReference type="ARBA" id="ARBA00022801"/>
    </source>
</evidence>
<dbReference type="EMBL" id="CAGS01000074">
    <property type="protein sequence ID" value="CCF82889.1"/>
    <property type="molecule type" value="Genomic_DNA"/>
</dbReference>
<sequence length="251" mass="27264">MIEQQSVKVGSAAIAYQVAGSGPPVILVHGLAGSSRWWARNITHLAQSFQVYAIDLIGFGESRGHRPFNLDEAAGHLANWMDSLGIARASIIGHSMGGFIVANLAADFPEHVERLMLVGAAAIPLNRRYPWQTLGPVRGLFDLTFASFSLLVIDAYRAGPTTIWKAARDLGTADITDKLSGIQAPTLVIWGEHDPIIPLRAGKQITSILPNAELVVIRDAGHNVMWDRPEAFNRAVMDFLTGESGNRNHRS</sequence>